<sequence length="386" mass="43634">MQVASIQMILSPKLAATWAGDVAEFETALLLRHFVETLSGWFDVCDPQEHFRRVVPVLARADECLLRVICAASAWHRTRNGLFDLERANDLYDSSLEQLIKAMEGPNVGSNDSLLVAAVTMHLTEELRDLGHTLNLETRGHIVAMQVFLDDEASLAPSSLRTAAFRAASREELQLCLTDQEPLILPADAAAIDRGLADADDDTWAWRIVLLSKDCLAFSLRPSSTFDWDALWEQTQSWFNCRPASFEPTLRRNKNRDEGHMLPEIWYLHDHHVTGAYHLELCLLLLAISDPRMSRFGLQKAISEERLKDEVNNRIINICGIAMSNSSFPPAMTAAAAIITAWADYVEDPDLQDVLIQLLVKTRELHGWPTEAAQHRVKLIWRKFEK</sequence>
<dbReference type="GO" id="GO:0003700">
    <property type="term" value="F:DNA-binding transcription factor activity"/>
    <property type="evidence" value="ECO:0007669"/>
    <property type="project" value="TreeGrafter"/>
</dbReference>
<comment type="subcellular location">
    <subcellularLocation>
        <location evidence="1">Nucleus</location>
    </subcellularLocation>
</comment>
<dbReference type="PANTHER" id="PTHR37534:SF2">
    <property type="entry name" value="N-ACETYLTRANSFERASE DOMAIN-CONTAINING PROTEIN"/>
    <property type="match status" value="1"/>
</dbReference>
<keyword evidence="2" id="KW-0539">Nucleus</keyword>
<dbReference type="GO" id="GO:0045944">
    <property type="term" value="P:positive regulation of transcription by RNA polymerase II"/>
    <property type="evidence" value="ECO:0007669"/>
    <property type="project" value="TreeGrafter"/>
</dbReference>
<comment type="caution">
    <text evidence="3">The sequence shown here is derived from an EMBL/GenBank/DDBJ whole genome shotgun (WGS) entry which is preliminary data.</text>
</comment>
<evidence type="ECO:0000313" key="4">
    <source>
        <dbReference type="Proteomes" id="UP001172681"/>
    </source>
</evidence>
<proteinExistence type="predicted"/>
<evidence type="ECO:0000256" key="2">
    <source>
        <dbReference type="ARBA" id="ARBA00023242"/>
    </source>
</evidence>
<gene>
    <name evidence="3" type="ORF">H2204_015116</name>
</gene>
<name>A0AA38XF27_9EURO</name>
<dbReference type="GO" id="GO:0005634">
    <property type="term" value="C:nucleus"/>
    <property type="evidence" value="ECO:0007669"/>
    <property type="project" value="UniProtKB-SubCell"/>
</dbReference>
<dbReference type="Pfam" id="PF11951">
    <property type="entry name" value="Fungal_trans_2"/>
    <property type="match status" value="1"/>
</dbReference>
<evidence type="ECO:0000313" key="3">
    <source>
        <dbReference type="EMBL" id="KAJ9611874.1"/>
    </source>
</evidence>
<evidence type="ECO:0008006" key="5">
    <source>
        <dbReference type="Google" id="ProtNLM"/>
    </source>
</evidence>
<dbReference type="PANTHER" id="PTHR37534">
    <property type="entry name" value="TRANSCRIPTIONAL ACTIVATOR PROTEIN UGA3"/>
    <property type="match status" value="1"/>
</dbReference>
<organism evidence="3 4">
    <name type="scientific">Knufia peltigerae</name>
    <dbReference type="NCBI Taxonomy" id="1002370"/>
    <lineage>
        <taxon>Eukaryota</taxon>
        <taxon>Fungi</taxon>
        <taxon>Dikarya</taxon>
        <taxon>Ascomycota</taxon>
        <taxon>Pezizomycotina</taxon>
        <taxon>Eurotiomycetes</taxon>
        <taxon>Chaetothyriomycetidae</taxon>
        <taxon>Chaetothyriales</taxon>
        <taxon>Trichomeriaceae</taxon>
        <taxon>Knufia</taxon>
    </lineage>
</organism>
<dbReference type="AlphaFoldDB" id="A0AA38XF27"/>
<dbReference type="EMBL" id="JAPDRN010000218">
    <property type="protein sequence ID" value="KAJ9611874.1"/>
    <property type="molecule type" value="Genomic_DNA"/>
</dbReference>
<evidence type="ECO:0000256" key="1">
    <source>
        <dbReference type="ARBA" id="ARBA00004123"/>
    </source>
</evidence>
<dbReference type="Proteomes" id="UP001172681">
    <property type="component" value="Unassembled WGS sequence"/>
</dbReference>
<keyword evidence="4" id="KW-1185">Reference proteome</keyword>
<dbReference type="GO" id="GO:0000976">
    <property type="term" value="F:transcription cis-regulatory region binding"/>
    <property type="evidence" value="ECO:0007669"/>
    <property type="project" value="TreeGrafter"/>
</dbReference>
<reference evidence="3" key="1">
    <citation type="submission" date="2022-10" db="EMBL/GenBank/DDBJ databases">
        <title>Culturing micro-colonial fungi from biological soil crusts in the Mojave desert and describing Neophaeococcomyces mojavensis, and introducing the new genera and species Taxawa tesnikishii.</title>
        <authorList>
            <person name="Kurbessoian T."/>
            <person name="Stajich J.E."/>
        </authorList>
    </citation>
    <scope>NUCLEOTIDE SEQUENCE</scope>
    <source>
        <strain evidence="3">TK_35</strain>
    </source>
</reference>
<accession>A0AA38XF27</accession>
<protein>
    <recommendedName>
        <fullName evidence="5">Arca-like protein</fullName>
    </recommendedName>
</protein>
<dbReference type="InterPro" id="IPR021858">
    <property type="entry name" value="Fun_TF"/>
</dbReference>